<dbReference type="RefSeq" id="WP_262618575.1">
    <property type="nucleotide sequence ID" value="NZ_CP094809.1"/>
</dbReference>
<sequence length="61" mass="6649">MYTLSVPVPVYVCVTGAVAATVAKEVVAALKLTERNEVFVFVLVLFKVDKEVEAEFSDVDV</sequence>
<name>A0ABD7TUH0_9STAP</name>
<organism evidence="1 2">
    <name type="scientific">Staphylococcus agnetis</name>
    <dbReference type="NCBI Taxonomy" id="985762"/>
    <lineage>
        <taxon>Bacteria</taxon>
        <taxon>Bacillati</taxon>
        <taxon>Bacillota</taxon>
        <taxon>Bacilli</taxon>
        <taxon>Bacillales</taxon>
        <taxon>Staphylococcaceae</taxon>
        <taxon>Staphylococcus</taxon>
    </lineage>
</organism>
<accession>A0ABD7TUH0</accession>
<reference evidence="1" key="1">
    <citation type="submission" date="2022-03" db="EMBL/GenBank/DDBJ databases">
        <title>Comparative Genomics of East African Camel-Associated Staphylococcaceae spp.: Diversity and Inheritance of Traits Involved in Host-Pathogen Interactions.</title>
        <authorList>
            <person name="Akarsu H."/>
            <person name="Liljander A."/>
            <person name="Younan M."/>
            <person name="Brodard I."/>
            <person name="Glucks I."/>
            <person name="Labroussaa F."/>
            <person name="Overesch G."/>
            <person name="Kuhnert P."/>
            <person name="Perreten V."/>
            <person name="Drexler J.F."/>
            <person name="Corman V.M."/>
            <person name="Falquet L."/>
            <person name="Jores J."/>
        </authorList>
    </citation>
    <scope>NUCLEOTIDE SEQUENCE</scope>
    <source>
        <strain evidence="1">IVB6197</strain>
    </source>
</reference>
<proteinExistence type="predicted"/>
<dbReference type="AlphaFoldDB" id="A0ABD7TUH0"/>
<dbReference type="EMBL" id="CP094809">
    <property type="protein sequence ID" value="UXU57414.1"/>
    <property type="molecule type" value="Genomic_DNA"/>
</dbReference>
<evidence type="ECO:0000313" key="2">
    <source>
        <dbReference type="Proteomes" id="UP001065705"/>
    </source>
</evidence>
<dbReference type="Proteomes" id="UP001065705">
    <property type="component" value="Chromosome"/>
</dbReference>
<evidence type="ECO:0000313" key="1">
    <source>
        <dbReference type="EMBL" id="UXU57414.1"/>
    </source>
</evidence>
<protein>
    <submittedName>
        <fullName evidence="1">Uncharacterized protein</fullName>
    </submittedName>
</protein>
<gene>
    <name evidence="1" type="ORF">MUA95_00995</name>
</gene>